<reference evidence="1 2" key="1">
    <citation type="submission" date="2015-04" db="EMBL/GenBank/DDBJ databases">
        <title>The draft genome sequence of Erythrobacter luteus KA37.</title>
        <authorList>
            <person name="Zhuang L."/>
            <person name="Liu Y."/>
            <person name="Shao Z."/>
        </authorList>
    </citation>
    <scope>NUCLEOTIDE SEQUENCE [LARGE SCALE GENOMIC DNA]</scope>
    <source>
        <strain evidence="1 2">KA37</strain>
    </source>
</reference>
<dbReference type="RefSeq" id="WP_047003710.1">
    <property type="nucleotide sequence ID" value="NZ_LBHB01000002.1"/>
</dbReference>
<accession>A0A0G9MU06</accession>
<proteinExistence type="predicted"/>
<dbReference type="EMBL" id="LBHB01000002">
    <property type="protein sequence ID" value="KLE34064.1"/>
    <property type="molecule type" value="Genomic_DNA"/>
</dbReference>
<keyword evidence="2" id="KW-1185">Reference proteome</keyword>
<gene>
    <name evidence="1" type="ORF">AAW00_07160</name>
</gene>
<sequence>MTDAATIAADPHWLPHTLDMAGGRMLFVRIGRDVLTSPGFLADVQPEAAEGAVWLSLDGVRAMRPATGPIHFIFHTAFCRSTLLARALNVPRVSVGLAEPGIVAQLAGAGAAARDLVPPVVALLSRPWGEGEAVFVKPTNHANALIPALLGAAPHATAVLMTNPLPTFLASVERRALMGRRWGRQLYLETMGYAGMDLGMDGREQFLMTDLQAAGLAWFLSQRYFAGLLAGPNGARLRSLDGDRFDVDRADTVEAVLALAGLDSDPVQIETVVDGPLFRRHAKLGGAMEAPPAPSPALAQEIEQVGQWIEMIARQAGLAVPLPQNLF</sequence>
<dbReference type="AlphaFoldDB" id="A0A0G9MU06"/>
<evidence type="ECO:0000313" key="2">
    <source>
        <dbReference type="Proteomes" id="UP000053464"/>
    </source>
</evidence>
<organism evidence="1 2">
    <name type="scientific">Aurantiacibacter luteus</name>
    <dbReference type="NCBI Taxonomy" id="1581420"/>
    <lineage>
        <taxon>Bacteria</taxon>
        <taxon>Pseudomonadati</taxon>
        <taxon>Pseudomonadota</taxon>
        <taxon>Alphaproteobacteria</taxon>
        <taxon>Sphingomonadales</taxon>
        <taxon>Erythrobacteraceae</taxon>
        <taxon>Aurantiacibacter</taxon>
    </lineage>
</organism>
<dbReference type="PATRIC" id="fig|1581420.6.peg.1456"/>
<dbReference type="Proteomes" id="UP000053464">
    <property type="component" value="Unassembled WGS sequence"/>
</dbReference>
<comment type="caution">
    <text evidence="1">The sequence shown here is derived from an EMBL/GenBank/DDBJ whole genome shotgun (WGS) entry which is preliminary data.</text>
</comment>
<evidence type="ECO:0000313" key="1">
    <source>
        <dbReference type="EMBL" id="KLE34064.1"/>
    </source>
</evidence>
<protein>
    <submittedName>
        <fullName evidence="1">Uncharacterized protein</fullName>
    </submittedName>
</protein>
<dbReference type="OrthoDB" id="3397773at2"/>
<name>A0A0G9MU06_9SPHN</name>